<gene>
    <name evidence="2" type="ORF">SAMN05216490_4059</name>
</gene>
<organism evidence="2 3">
    <name type="scientific">Mucilaginibacter mallensis</name>
    <dbReference type="NCBI Taxonomy" id="652787"/>
    <lineage>
        <taxon>Bacteria</taxon>
        <taxon>Pseudomonadati</taxon>
        <taxon>Bacteroidota</taxon>
        <taxon>Sphingobacteriia</taxon>
        <taxon>Sphingobacteriales</taxon>
        <taxon>Sphingobacteriaceae</taxon>
        <taxon>Mucilaginibacter</taxon>
    </lineage>
</organism>
<keyword evidence="1" id="KW-0472">Membrane</keyword>
<name>A0A1H2BEI3_MUCMA</name>
<sequence length="30" mass="3383">MNAITLGYIFILVFVFAIIMQISKDHRNGG</sequence>
<dbReference type="Proteomes" id="UP000199679">
    <property type="component" value="Chromosome I"/>
</dbReference>
<feature type="transmembrane region" description="Helical" evidence="1">
    <location>
        <begin position="6"/>
        <end position="23"/>
    </location>
</feature>
<accession>A0A1H2BEI3</accession>
<evidence type="ECO:0000256" key="1">
    <source>
        <dbReference type="SAM" id="Phobius"/>
    </source>
</evidence>
<dbReference type="EMBL" id="LT629740">
    <property type="protein sequence ID" value="SDT56299.1"/>
    <property type="molecule type" value="Genomic_DNA"/>
</dbReference>
<evidence type="ECO:0000313" key="2">
    <source>
        <dbReference type="EMBL" id="SDT56299.1"/>
    </source>
</evidence>
<evidence type="ECO:0000313" key="3">
    <source>
        <dbReference type="Proteomes" id="UP000199679"/>
    </source>
</evidence>
<reference evidence="2 3" key="1">
    <citation type="submission" date="2016-10" db="EMBL/GenBank/DDBJ databases">
        <authorList>
            <person name="de Groot N.N."/>
        </authorList>
    </citation>
    <scope>NUCLEOTIDE SEQUENCE [LARGE SCALE GENOMIC DNA]</scope>
    <source>
        <strain evidence="2 3">MP1X4</strain>
    </source>
</reference>
<protein>
    <submittedName>
        <fullName evidence="2">Uncharacterized protein</fullName>
    </submittedName>
</protein>
<keyword evidence="1" id="KW-0812">Transmembrane</keyword>
<keyword evidence="3" id="KW-1185">Reference proteome</keyword>
<dbReference type="AlphaFoldDB" id="A0A1H2BEI3"/>
<dbReference type="STRING" id="652787.SAMN05216490_4059"/>
<keyword evidence="1" id="KW-1133">Transmembrane helix</keyword>
<proteinExistence type="predicted"/>